<dbReference type="RefSeq" id="WP_126924232.1">
    <property type="nucleotide sequence ID" value="NZ_ML133696.1"/>
</dbReference>
<evidence type="ECO:0000256" key="2">
    <source>
        <dbReference type="ARBA" id="ARBA00022676"/>
    </source>
</evidence>
<accession>A0A432PDK0</accession>
<dbReference type="SUPFAM" id="SSF53756">
    <property type="entry name" value="UDP-Glycosyltransferase/glycogen phosphorylase"/>
    <property type="match status" value="1"/>
</dbReference>
<dbReference type="GO" id="GO:0016757">
    <property type="term" value="F:glycosyltransferase activity"/>
    <property type="evidence" value="ECO:0007669"/>
    <property type="project" value="UniProtKB-KW"/>
</dbReference>
<dbReference type="CDD" id="cd03801">
    <property type="entry name" value="GT4_PimA-like"/>
    <property type="match status" value="1"/>
</dbReference>
<sequence length="352" mass="38707">MPDMRDVEIIAPNFKRRLSGVTSTIVQLIPCQIRLGIRIATLGPGLPEGLAKLTWPQLFGLWRPPTRRRRRVWHARRNNEMAFGILLRYLLRMPLKLLFTSAAQRRHSAYTKWLIRRMDAVIATSDRSGSFLEVPHTVIQHGVDLSLFHPPETAEDGIAATGLPGRYLVGCFGRVRHQKGTDLFIKAMIELLPQHPEWTAVVSGRVTAEHTAFGDKLKAEVAAAGLSDRILFLGEVPDIKVWYRRLTLYVAPSRNEGFGLTPLEAMASRTAVVASDAGAYAELIAEGETGSVVAAGDGEALTRAIAPYIADPTLAIAHGDNALRHVRTNFALEKEATAIGAVYVRLLGDNRG</sequence>
<dbReference type="Proteomes" id="UP000278823">
    <property type="component" value="Unassembled WGS sequence"/>
</dbReference>
<dbReference type="InterPro" id="IPR001296">
    <property type="entry name" value="Glyco_trans_1"/>
</dbReference>
<gene>
    <name evidence="5" type="ORF">EFQ99_26825</name>
</gene>
<dbReference type="Pfam" id="PF00534">
    <property type="entry name" value="Glycos_transf_1"/>
    <property type="match status" value="1"/>
</dbReference>
<evidence type="ECO:0000256" key="3">
    <source>
        <dbReference type="ARBA" id="ARBA00022679"/>
    </source>
</evidence>
<organism evidence="5 6">
    <name type="scientific">Rhizobium vallis</name>
    <dbReference type="NCBI Taxonomy" id="634290"/>
    <lineage>
        <taxon>Bacteria</taxon>
        <taxon>Pseudomonadati</taxon>
        <taxon>Pseudomonadota</taxon>
        <taxon>Alphaproteobacteria</taxon>
        <taxon>Hyphomicrobiales</taxon>
        <taxon>Rhizobiaceae</taxon>
        <taxon>Rhizobium/Agrobacterium group</taxon>
        <taxon>Rhizobium</taxon>
    </lineage>
</organism>
<comment type="similarity">
    <text evidence="1">Belongs to the glycosyltransferase group 1 family. Glycosyltransferase 4 subfamily.</text>
</comment>
<dbReference type="PANTHER" id="PTHR12526">
    <property type="entry name" value="GLYCOSYLTRANSFERASE"/>
    <property type="match status" value="1"/>
</dbReference>
<evidence type="ECO:0000259" key="4">
    <source>
        <dbReference type="Pfam" id="PF00534"/>
    </source>
</evidence>
<proteinExistence type="inferred from homology"/>
<keyword evidence="3 5" id="KW-0808">Transferase</keyword>
<protein>
    <submittedName>
        <fullName evidence="5">Glycosyltransferase family 1 protein</fullName>
    </submittedName>
</protein>
<evidence type="ECO:0000313" key="6">
    <source>
        <dbReference type="Proteomes" id="UP000278823"/>
    </source>
</evidence>
<name>A0A432PDK0_9HYPH</name>
<evidence type="ECO:0000313" key="5">
    <source>
        <dbReference type="EMBL" id="RUM21424.1"/>
    </source>
</evidence>
<dbReference type="PANTHER" id="PTHR12526:SF640">
    <property type="entry name" value="COLANIC ACID BIOSYNTHESIS GLYCOSYLTRANSFERASE WCAL-RELATED"/>
    <property type="match status" value="1"/>
</dbReference>
<dbReference type="EMBL" id="RJTH01000012">
    <property type="protein sequence ID" value="RUM21424.1"/>
    <property type="molecule type" value="Genomic_DNA"/>
</dbReference>
<reference evidence="6" key="1">
    <citation type="submission" date="2018-11" db="EMBL/GenBank/DDBJ databases">
        <title>Rhizobium chutanense sp. nov., isolated from root nodules of Phaseolus vulgaris in China.</title>
        <authorList>
            <person name="Huo Y."/>
        </authorList>
    </citation>
    <scope>NUCLEOTIDE SEQUENCE [LARGE SCALE GENOMIC DNA]</scope>
    <source>
        <strain evidence="6">CCBAU 65647</strain>
    </source>
</reference>
<dbReference type="OrthoDB" id="5490290at2"/>
<evidence type="ECO:0000256" key="1">
    <source>
        <dbReference type="ARBA" id="ARBA00009481"/>
    </source>
</evidence>
<keyword evidence="2" id="KW-0328">Glycosyltransferase</keyword>
<keyword evidence="6" id="KW-1185">Reference proteome</keyword>
<dbReference type="AlphaFoldDB" id="A0A432PDK0"/>
<dbReference type="Gene3D" id="3.40.50.2000">
    <property type="entry name" value="Glycogen Phosphorylase B"/>
    <property type="match status" value="1"/>
</dbReference>
<comment type="caution">
    <text evidence="5">The sequence shown here is derived from an EMBL/GenBank/DDBJ whole genome shotgun (WGS) entry which is preliminary data.</text>
</comment>
<feature type="domain" description="Glycosyl transferase family 1" evidence="4">
    <location>
        <begin position="165"/>
        <end position="320"/>
    </location>
</feature>